<evidence type="ECO:0000313" key="1">
    <source>
        <dbReference type="EMBL" id="QJA88091.1"/>
    </source>
</evidence>
<proteinExistence type="predicted"/>
<dbReference type="EMBL" id="MT142753">
    <property type="protein sequence ID" value="QJA88091.1"/>
    <property type="molecule type" value="Genomic_DNA"/>
</dbReference>
<organism evidence="1">
    <name type="scientific">viral metagenome</name>
    <dbReference type="NCBI Taxonomy" id="1070528"/>
    <lineage>
        <taxon>unclassified sequences</taxon>
        <taxon>metagenomes</taxon>
        <taxon>organismal metagenomes</taxon>
    </lineage>
</organism>
<protein>
    <submittedName>
        <fullName evidence="1">Uncharacterized protein</fullName>
    </submittedName>
</protein>
<name>A0A6M3L397_9ZZZZ</name>
<gene>
    <name evidence="1" type="ORF">MM415B02827_0001</name>
</gene>
<accession>A0A6M3L397</accession>
<sequence>MLYDYLCTCGKTQEAFRPYAKRHDPLPCSCGQLAHYQFPVEAIQGFQPFEGYFDEALNCDIKGRRHRQQVMKMLHVQEAGDAVHGARNFDAKAPYHVKPLPLQGVEPVSPELKQIATEKALSEEWNVEKQQDETWKPVHL</sequence>
<reference evidence="1" key="1">
    <citation type="submission" date="2020-03" db="EMBL/GenBank/DDBJ databases">
        <title>The deep terrestrial virosphere.</title>
        <authorList>
            <person name="Holmfeldt K."/>
            <person name="Nilsson E."/>
            <person name="Simone D."/>
            <person name="Lopez-Fernandez M."/>
            <person name="Wu X."/>
            <person name="de Brujin I."/>
            <person name="Lundin D."/>
            <person name="Andersson A."/>
            <person name="Bertilsson S."/>
            <person name="Dopson M."/>
        </authorList>
    </citation>
    <scope>NUCLEOTIDE SEQUENCE</scope>
    <source>
        <strain evidence="1">MM415B02827</strain>
    </source>
</reference>
<dbReference type="AlphaFoldDB" id="A0A6M3L397"/>